<dbReference type="EMBL" id="CAJOBC010005159">
    <property type="protein sequence ID" value="CAF3853839.1"/>
    <property type="molecule type" value="Genomic_DNA"/>
</dbReference>
<evidence type="ECO:0000313" key="4">
    <source>
        <dbReference type="EMBL" id="CAF1088394.1"/>
    </source>
</evidence>
<feature type="compositionally biased region" description="Low complexity" evidence="1">
    <location>
        <begin position="346"/>
        <end position="378"/>
    </location>
</feature>
<keyword evidence="2" id="KW-0812">Transmembrane</keyword>
<protein>
    <submittedName>
        <fullName evidence="4">Uncharacterized protein</fullName>
    </submittedName>
</protein>
<evidence type="ECO:0000313" key="6">
    <source>
        <dbReference type="EMBL" id="CAF3853839.1"/>
    </source>
</evidence>
<organism evidence="4 7">
    <name type="scientific">Didymodactylos carnosus</name>
    <dbReference type="NCBI Taxonomy" id="1234261"/>
    <lineage>
        <taxon>Eukaryota</taxon>
        <taxon>Metazoa</taxon>
        <taxon>Spiralia</taxon>
        <taxon>Gnathifera</taxon>
        <taxon>Rotifera</taxon>
        <taxon>Eurotatoria</taxon>
        <taxon>Bdelloidea</taxon>
        <taxon>Philodinida</taxon>
        <taxon>Philodinidae</taxon>
        <taxon>Didymodactylos</taxon>
    </lineage>
</organism>
<accession>A0A814N4Z1</accession>
<dbReference type="OrthoDB" id="10013874at2759"/>
<keyword evidence="7" id="KW-1185">Reference proteome</keyword>
<dbReference type="Proteomes" id="UP000663829">
    <property type="component" value="Unassembled WGS sequence"/>
</dbReference>
<dbReference type="EMBL" id="CAJOBA010002844">
    <property type="protein sequence ID" value="CAF3661509.1"/>
    <property type="molecule type" value="Genomic_DNA"/>
</dbReference>
<evidence type="ECO:0000256" key="2">
    <source>
        <dbReference type="SAM" id="Phobius"/>
    </source>
</evidence>
<proteinExistence type="predicted"/>
<feature type="transmembrane region" description="Helical" evidence="2">
    <location>
        <begin position="294"/>
        <end position="317"/>
    </location>
</feature>
<dbReference type="Proteomes" id="UP000677228">
    <property type="component" value="Unassembled WGS sequence"/>
</dbReference>
<dbReference type="EMBL" id="CAJNOQ010005160">
    <property type="protein sequence ID" value="CAF1088394.1"/>
    <property type="molecule type" value="Genomic_DNA"/>
</dbReference>
<evidence type="ECO:0000256" key="1">
    <source>
        <dbReference type="SAM" id="MobiDB-lite"/>
    </source>
</evidence>
<dbReference type="AlphaFoldDB" id="A0A814N4Z1"/>
<gene>
    <name evidence="4" type="ORF">GPM918_LOCUS18128</name>
    <name evidence="3" type="ORF">OVA965_LOCUS8437</name>
    <name evidence="6" type="ORF">SRO942_LOCUS18123</name>
    <name evidence="5" type="ORF">TMI583_LOCUS8432</name>
</gene>
<keyword evidence="2" id="KW-0472">Membrane</keyword>
<evidence type="ECO:0000313" key="3">
    <source>
        <dbReference type="EMBL" id="CAF0877293.1"/>
    </source>
</evidence>
<dbReference type="Proteomes" id="UP000682733">
    <property type="component" value="Unassembled WGS sequence"/>
</dbReference>
<feature type="region of interest" description="Disordered" evidence="1">
    <location>
        <begin position="343"/>
        <end position="389"/>
    </location>
</feature>
<sequence length="389" mass="44253">MYSLYENIFQSKNNTLTIFPLYSLRNVSSDKPLQAGMIYQLSDTKLVPVPLLFECPNPTTNIVHFYEPLECEFTILDRSITSSYSRKIKSTISESTRTTIMTLNFQTPFGSLSGAYFKQSDIIIRHCLMKPVNSTADNLITTNTFDMKLNFEQKIDSPCITNHCTHSKIYRCNRNNSKCECQTNVEQFQHLCVEMEIKTNCTLTPERCLKICRNKYSSDPDCVCPDGTMKTIRYINNSLLIIYRCELLILSDCDEYNRPCPPEYICQKRQCINQNSSILFFNELQQRSDPALPLPLLLIALLIGATLIIIFLIIGLLKMRSMKSIKFVQSTTAYLPSIQHLSSSPTLTTTRNSDSTTSRNSSSSPCSTISSSSKSLQSEKYTKVQITED</sequence>
<evidence type="ECO:0000313" key="7">
    <source>
        <dbReference type="Proteomes" id="UP000663829"/>
    </source>
</evidence>
<keyword evidence="2" id="KW-1133">Transmembrane helix</keyword>
<reference evidence="4" key="1">
    <citation type="submission" date="2021-02" db="EMBL/GenBank/DDBJ databases">
        <authorList>
            <person name="Nowell W R."/>
        </authorList>
    </citation>
    <scope>NUCLEOTIDE SEQUENCE</scope>
</reference>
<dbReference type="EMBL" id="CAJNOK010002844">
    <property type="protein sequence ID" value="CAF0877293.1"/>
    <property type="molecule type" value="Genomic_DNA"/>
</dbReference>
<evidence type="ECO:0000313" key="5">
    <source>
        <dbReference type="EMBL" id="CAF3661509.1"/>
    </source>
</evidence>
<dbReference type="Proteomes" id="UP000681722">
    <property type="component" value="Unassembled WGS sequence"/>
</dbReference>
<comment type="caution">
    <text evidence="4">The sequence shown here is derived from an EMBL/GenBank/DDBJ whole genome shotgun (WGS) entry which is preliminary data.</text>
</comment>
<name>A0A814N4Z1_9BILA</name>